<reference evidence="2" key="1">
    <citation type="submission" date="2020-07" db="EMBL/GenBank/DDBJ databases">
        <title>The High-quality genome of the commercially important snow crab, Chionoecetes opilio.</title>
        <authorList>
            <person name="Jeong J.-H."/>
            <person name="Ryu S."/>
        </authorList>
    </citation>
    <scope>NUCLEOTIDE SEQUENCE</scope>
    <source>
        <strain evidence="2">MADBK_172401_WGS</strain>
        <tissue evidence="2">Digestive gland</tissue>
    </source>
</reference>
<sequence>MILTHQKAPSKKGHRPTAGEAPAAIPFQEAQESPTLHPGKGSAGLGQWFTTLALPSILPQRLANDKGSSGQKLTCPPHGRRTQLRPGEKAKKELMSIRRGRLFPHSYSWSDTIAHSWVALCIGLAETLRRKLAPAAKS</sequence>
<organism evidence="2 3">
    <name type="scientific">Chionoecetes opilio</name>
    <name type="common">Atlantic snow crab</name>
    <name type="synonym">Cancer opilio</name>
    <dbReference type="NCBI Taxonomy" id="41210"/>
    <lineage>
        <taxon>Eukaryota</taxon>
        <taxon>Metazoa</taxon>
        <taxon>Ecdysozoa</taxon>
        <taxon>Arthropoda</taxon>
        <taxon>Crustacea</taxon>
        <taxon>Multicrustacea</taxon>
        <taxon>Malacostraca</taxon>
        <taxon>Eumalacostraca</taxon>
        <taxon>Eucarida</taxon>
        <taxon>Decapoda</taxon>
        <taxon>Pleocyemata</taxon>
        <taxon>Brachyura</taxon>
        <taxon>Eubrachyura</taxon>
        <taxon>Majoidea</taxon>
        <taxon>Majidae</taxon>
        <taxon>Chionoecetes</taxon>
    </lineage>
</organism>
<evidence type="ECO:0000313" key="2">
    <source>
        <dbReference type="EMBL" id="KAG0725025.1"/>
    </source>
</evidence>
<proteinExistence type="predicted"/>
<name>A0A8J5D1C9_CHIOP</name>
<gene>
    <name evidence="2" type="ORF">GWK47_039402</name>
</gene>
<accession>A0A8J5D1C9</accession>
<keyword evidence="3" id="KW-1185">Reference proteome</keyword>
<comment type="caution">
    <text evidence="2">The sequence shown here is derived from an EMBL/GenBank/DDBJ whole genome shotgun (WGS) entry which is preliminary data.</text>
</comment>
<protein>
    <submittedName>
        <fullName evidence="2">Uncharacterized protein</fullName>
    </submittedName>
</protein>
<feature type="region of interest" description="Disordered" evidence="1">
    <location>
        <begin position="60"/>
        <end position="90"/>
    </location>
</feature>
<evidence type="ECO:0000313" key="3">
    <source>
        <dbReference type="Proteomes" id="UP000770661"/>
    </source>
</evidence>
<dbReference type="EMBL" id="JACEEZ010006120">
    <property type="protein sequence ID" value="KAG0725025.1"/>
    <property type="molecule type" value="Genomic_DNA"/>
</dbReference>
<evidence type="ECO:0000256" key="1">
    <source>
        <dbReference type="SAM" id="MobiDB-lite"/>
    </source>
</evidence>
<dbReference type="AlphaFoldDB" id="A0A8J5D1C9"/>
<dbReference type="Proteomes" id="UP000770661">
    <property type="component" value="Unassembled WGS sequence"/>
</dbReference>